<dbReference type="AlphaFoldDB" id="A0A5B0PU00"/>
<feature type="compositionally biased region" description="Basic and acidic residues" evidence="1">
    <location>
        <begin position="133"/>
        <end position="146"/>
    </location>
</feature>
<protein>
    <submittedName>
        <fullName evidence="2">Uncharacterized protein</fullName>
    </submittedName>
</protein>
<comment type="caution">
    <text evidence="2">The sequence shown here is derived from an EMBL/GenBank/DDBJ whole genome shotgun (WGS) entry which is preliminary data.</text>
</comment>
<dbReference type="Proteomes" id="UP000324748">
    <property type="component" value="Unassembled WGS sequence"/>
</dbReference>
<sequence>MDVTSLLNNGSATNSNEEPNLEENHLEERQSERSRLSERTTIRTTPESRDRPAGLQRGDDPRYQLSAAATERLRKLKLQSTSDQRNRYENTSGGSAAVGLRRLSSPHQFTSNLSSFGNNVQPIHSSTTPGRTPEFRSPYEYRDRASDSISDPSSVKSDPYPSDGSVPGSGRPGSNNSGQRATRDNHQLVQRSVANVCPSKGAPQRPDDALCAPTSCWQPRELADLERAERDNPTPQVQRLAITQRAHSNTISPSPAPLPLNTPDLRNHVPGSWPTTSARPTSNSEAADSSKPPLGSRKPFASTPATIYSTPTSFSLLQSAQASTTPPVLSSRMAPSTNNNTPSNLFRTTMRTSRHKWPRLESLSEDSSTPTNKEIGEDTGGTGGLPEIRQQDCWKWEII</sequence>
<feature type="compositionally biased region" description="Polar residues" evidence="1">
    <location>
        <begin position="1"/>
        <end position="13"/>
    </location>
</feature>
<feature type="region of interest" description="Disordered" evidence="1">
    <location>
        <begin position="1"/>
        <end position="183"/>
    </location>
</feature>
<name>A0A5B0PU00_PUCGR</name>
<accession>A0A5B0PU00</accession>
<reference evidence="2 3" key="1">
    <citation type="submission" date="2019-05" db="EMBL/GenBank/DDBJ databases">
        <title>Emergence of the Ug99 lineage of the wheat stem rust pathogen through somatic hybridization.</title>
        <authorList>
            <person name="Li F."/>
            <person name="Upadhyaya N.M."/>
            <person name="Sperschneider J."/>
            <person name="Matny O."/>
            <person name="Nguyen-Phuc H."/>
            <person name="Mago R."/>
            <person name="Raley C."/>
            <person name="Miller M.E."/>
            <person name="Silverstein K.A.T."/>
            <person name="Henningsen E."/>
            <person name="Hirsch C.D."/>
            <person name="Visser B."/>
            <person name="Pretorius Z.A."/>
            <person name="Steffenson B.J."/>
            <person name="Schwessinger B."/>
            <person name="Dodds P.N."/>
            <person name="Figueroa M."/>
        </authorList>
    </citation>
    <scope>NUCLEOTIDE SEQUENCE [LARGE SCALE GENOMIC DNA]</scope>
    <source>
        <strain evidence="2">21-0</strain>
    </source>
</reference>
<feature type="compositionally biased region" description="Polar residues" evidence="1">
    <location>
        <begin position="273"/>
        <end position="287"/>
    </location>
</feature>
<organism evidence="2 3">
    <name type="scientific">Puccinia graminis f. sp. tritici</name>
    <dbReference type="NCBI Taxonomy" id="56615"/>
    <lineage>
        <taxon>Eukaryota</taxon>
        <taxon>Fungi</taxon>
        <taxon>Dikarya</taxon>
        <taxon>Basidiomycota</taxon>
        <taxon>Pucciniomycotina</taxon>
        <taxon>Pucciniomycetes</taxon>
        <taxon>Pucciniales</taxon>
        <taxon>Pucciniaceae</taxon>
        <taxon>Puccinia</taxon>
    </lineage>
</organism>
<feature type="compositionally biased region" description="Low complexity" evidence="1">
    <location>
        <begin position="147"/>
        <end position="178"/>
    </location>
</feature>
<feature type="compositionally biased region" description="Polar residues" evidence="1">
    <location>
        <begin position="318"/>
        <end position="351"/>
    </location>
</feature>
<evidence type="ECO:0000313" key="2">
    <source>
        <dbReference type="EMBL" id="KAA1104162.1"/>
    </source>
</evidence>
<feature type="region of interest" description="Disordered" evidence="1">
    <location>
        <begin position="245"/>
        <end position="304"/>
    </location>
</feature>
<feature type="compositionally biased region" description="Basic and acidic residues" evidence="1">
    <location>
        <begin position="22"/>
        <end position="62"/>
    </location>
</feature>
<feature type="compositionally biased region" description="Polar residues" evidence="1">
    <location>
        <begin position="78"/>
        <end position="94"/>
    </location>
</feature>
<feature type="compositionally biased region" description="Polar residues" evidence="1">
    <location>
        <begin position="105"/>
        <end position="130"/>
    </location>
</feature>
<dbReference type="EMBL" id="VSWC01000041">
    <property type="protein sequence ID" value="KAA1104162.1"/>
    <property type="molecule type" value="Genomic_DNA"/>
</dbReference>
<gene>
    <name evidence="2" type="ORF">PGT21_012960</name>
</gene>
<keyword evidence="3" id="KW-1185">Reference proteome</keyword>
<evidence type="ECO:0000256" key="1">
    <source>
        <dbReference type="SAM" id="MobiDB-lite"/>
    </source>
</evidence>
<proteinExistence type="predicted"/>
<feature type="region of interest" description="Disordered" evidence="1">
    <location>
        <begin position="318"/>
        <end position="387"/>
    </location>
</feature>
<evidence type="ECO:0000313" key="3">
    <source>
        <dbReference type="Proteomes" id="UP000324748"/>
    </source>
</evidence>